<reference evidence="2" key="2">
    <citation type="journal article" date="2019" name="PLoS Negl. Trop. Dis.">
        <title>Revisiting the worldwide diversity of Leptospira species in the environment.</title>
        <authorList>
            <person name="Vincent A.T."/>
            <person name="Schiettekatte O."/>
            <person name="Bourhy P."/>
            <person name="Veyrier F.J."/>
            <person name="Picardeau M."/>
        </authorList>
    </citation>
    <scope>NUCLEOTIDE SEQUENCE</scope>
    <source>
        <strain evidence="2">201702449</strain>
    </source>
</reference>
<dbReference type="GO" id="GO:0006635">
    <property type="term" value="P:fatty acid beta-oxidation"/>
    <property type="evidence" value="ECO:0007669"/>
    <property type="project" value="TreeGrafter"/>
</dbReference>
<reference evidence="2" key="1">
    <citation type="submission" date="2018-10" db="EMBL/GenBank/DDBJ databases">
        <authorList>
            <person name="Vincent A.T."/>
            <person name="Schiettekatte O."/>
            <person name="Bourhy P."/>
            <person name="Veyrier F.J."/>
            <person name="Picardeau M."/>
        </authorList>
    </citation>
    <scope>NUCLEOTIDE SEQUENCE</scope>
    <source>
        <strain evidence="2">201702449</strain>
    </source>
</reference>
<dbReference type="PANTHER" id="PTHR11941:SF133">
    <property type="entry name" value="1,2-EPOXYPHENYLACETYL-COA ISOMERASE"/>
    <property type="match status" value="1"/>
</dbReference>
<dbReference type="Gene3D" id="3.90.226.10">
    <property type="entry name" value="2-enoyl-CoA Hydratase, Chain A, domain 1"/>
    <property type="match status" value="1"/>
</dbReference>
<dbReference type="Pfam" id="PF00378">
    <property type="entry name" value="ECH_1"/>
    <property type="match status" value="1"/>
</dbReference>
<organism evidence="1 4">
    <name type="scientific">Leptospira levettii</name>
    <dbReference type="NCBI Taxonomy" id="2023178"/>
    <lineage>
        <taxon>Bacteria</taxon>
        <taxon>Pseudomonadati</taxon>
        <taxon>Spirochaetota</taxon>
        <taxon>Spirochaetia</taxon>
        <taxon>Leptospirales</taxon>
        <taxon>Leptospiraceae</taxon>
        <taxon>Leptospira</taxon>
    </lineage>
</organism>
<dbReference type="AlphaFoldDB" id="A0A2N0AWE4"/>
<evidence type="ECO:0000313" key="1">
    <source>
        <dbReference type="EMBL" id="MCW7514950.1"/>
    </source>
</evidence>
<evidence type="ECO:0000313" key="2">
    <source>
        <dbReference type="EMBL" id="TGL68730.1"/>
    </source>
</evidence>
<dbReference type="SUPFAM" id="SSF52096">
    <property type="entry name" value="ClpP/crotonase"/>
    <property type="match status" value="1"/>
</dbReference>
<comment type="caution">
    <text evidence="1">The sequence shown here is derived from an EMBL/GenBank/DDBJ whole genome shotgun (WGS) entry which is preliminary data.</text>
</comment>
<dbReference type="PANTHER" id="PTHR11941">
    <property type="entry name" value="ENOYL-COA HYDRATASE-RELATED"/>
    <property type="match status" value="1"/>
</dbReference>
<name>A0A2N0AWE4_9LEPT</name>
<dbReference type="RefSeq" id="WP_100716326.1">
    <property type="nucleotide sequence ID" value="NZ_JAIZBN010000001.1"/>
</dbReference>
<dbReference type="GeneID" id="93339777"/>
<dbReference type="Proteomes" id="UP000297352">
    <property type="component" value="Unassembled WGS sequence"/>
</dbReference>
<dbReference type="CDD" id="cd06558">
    <property type="entry name" value="crotonase-like"/>
    <property type="match status" value="1"/>
</dbReference>
<proteinExistence type="predicted"/>
<dbReference type="EMBL" id="JAMQQD010000002">
    <property type="protein sequence ID" value="MCW7514950.1"/>
    <property type="molecule type" value="Genomic_DNA"/>
</dbReference>
<dbReference type="InterPro" id="IPR001753">
    <property type="entry name" value="Enoyl-CoA_hydra/iso"/>
</dbReference>
<gene>
    <name evidence="2" type="ORF">EHQ60_12700</name>
    <name evidence="1" type="ORF">ND810_07255</name>
</gene>
<keyword evidence="3" id="KW-1185">Reference proteome</keyword>
<evidence type="ECO:0000313" key="3">
    <source>
        <dbReference type="Proteomes" id="UP000297352"/>
    </source>
</evidence>
<reference evidence="1" key="3">
    <citation type="submission" date="2022-06" db="EMBL/GenBank/DDBJ databases">
        <title>Leptospira isolates from biofilms formed at urban environments.</title>
        <authorList>
            <person name="Ribeiro P.S."/>
            <person name="Sousa T."/>
            <person name="Carvalho N."/>
            <person name="Aburjaile F."/>
            <person name="Neves F."/>
            <person name="Oliveira D."/>
            <person name="Blanco L."/>
            <person name="Lima J."/>
            <person name="Costa F."/>
            <person name="Brenig B."/>
            <person name="Soares S."/>
            <person name="Ramos R."/>
            <person name="Goes-Neto A."/>
            <person name="Matiuzzi M."/>
            <person name="Azevedo V."/>
            <person name="Ristow P."/>
        </authorList>
    </citation>
    <scope>NUCLEOTIDE SEQUENCE</scope>
    <source>
        <strain evidence="1">VSF7</strain>
    </source>
</reference>
<dbReference type="GO" id="GO:0003824">
    <property type="term" value="F:catalytic activity"/>
    <property type="evidence" value="ECO:0007669"/>
    <property type="project" value="UniProtKB-ARBA"/>
</dbReference>
<dbReference type="Proteomes" id="UP001209694">
    <property type="component" value="Unassembled WGS sequence"/>
</dbReference>
<evidence type="ECO:0000313" key="4">
    <source>
        <dbReference type="Proteomes" id="UP001209694"/>
    </source>
</evidence>
<dbReference type="InterPro" id="IPR029045">
    <property type="entry name" value="ClpP/crotonase-like_dom_sf"/>
</dbReference>
<protein>
    <submittedName>
        <fullName evidence="1">Enoyl-CoA hydratase/isomerase family protein</fullName>
    </submittedName>
</protein>
<dbReference type="EMBL" id="RQGI01000049">
    <property type="protein sequence ID" value="TGL68730.1"/>
    <property type="molecule type" value="Genomic_DNA"/>
</dbReference>
<sequence length="272" mass="30571">MKSRFEAKEYEFLEIESRETEDGTILSIFLNNPSSRNSMTWKMGEEFSHLIHSIRKQKKLPRAVIISGRNDVFCAGGDLNLLRSFSEKSFSQNRRDMRKFYGFFLSVRKLPVPVIAAVNGHAIGAGLSLTFGCDLRIFASDGKYSFNFVRLGIHPGMGSSFLAPELLGKSLGGRLLLTGETFNGELAKEWNLALDAVPKSSVYERAMELALSLSKAAPLALQELKQNLYSWKQLDSALKKEAESQARNFISDDFKETIQSIIEKRDPKFKGK</sequence>
<accession>A0A2N0AWE4</accession>